<comment type="caution">
    <text evidence="1">The sequence shown here is derived from an EMBL/GenBank/DDBJ whole genome shotgun (WGS) entry which is preliminary data.</text>
</comment>
<name>A0ACC2M2J9_PERAE</name>
<protein>
    <submittedName>
        <fullName evidence="1">Uncharacterized protein</fullName>
    </submittedName>
</protein>
<organism evidence="1 2">
    <name type="scientific">Persea americana</name>
    <name type="common">Avocado</name>
    <dbReference type="NCBI Taxonomy" id="3435"/>
    <lineage>
        <taxon>Eukaryota</taxon>
        <taxon>Viridiplantae</taxon>
        <taxon>Streptophyta</taxon>
        <taxon>Embryophyta</taxon>
        <taxon>Tracheophyta</taxon>
        <taxon>Spermatophyta</taxon>
        <taxon>Magnoliopsida</taxon>
        <taxon>Magnoliidae</taxon>
        <taxon>Laurales</taxon>
        <taxon>Lauraceae</taxon>
        <taxon>Persea</taxon>
    </lineage>
</organism>
<proteinExistence type="predicted"/>
<accession>A0ACC2M2J9</accession>
<keyword evidence="2" id="KW-1185">Reference proteome</keyword>
<dbReference type="EMBL" id="CM056813">
    <property type="protein sequence ID" value="KAJ8639939.1"/>
    <property type="molecule type" value="Genomic_DNA"/>
</dbReference>
<sequence length="91" mass="10108">MAMVATLLLQLRQTGNDNLMPATIMPWTERKKATQSLLGKRATVFRALLLKGKKKPGPGPRWIGLTQLQRSLMQLEALTSASDISSTINRF</sequence>
<dbReference type="Proteomes" id="UP001234297">
    <property type="component" value="Chromosome 5"/>
</dbReference>
<reference evidence="1 2" key="1">
    <citation type="journal article" date="2022" name="Hortic Res">
        <title>A haplotype resolved chromosomal level avocado genome allows analysis of novel avocado genes.</title>
        <authorList>
            <person name="Nath O."/>
            <person name="Fletcher S.J."/>
            <person name="Hayward A."/>
            <person name="Shaw L.M."/>
            <person name="Masouleh A.K."/>
            <person name="Furtado A."/>
            <person name="Henry R.J."/>
            <person name="Mitter N."/>
        </authorList>
    </citation>
    <scope>NUCLEOTIDE SEQUENCE [LARGE SCALE GENOMIC DNA]</scope>
    <source>
        <strain evidence="2">cv. Hass</strain>
    </source>
</reference>
<evidence type="ECO:0000313" key="2">
    <source>
        <dbReference type="Proteomes" id="UP001234297"/>
    </source>
</evidence>
<evidence type="ECO:0000313" key="1">
    <source>
        <dbReference type="EMBL" id="KAJ8639939.1"/>
    </source>
</evidence>
<gene>
    <name evidence="1" type="ORF">MRB53_016633</name>
</gene>